<evidence type="ECO:0000313" key="3">
    <source>
        <dbReference type="EMBL" id="KAF0727364.1"/>
    </source>
</evidence>
<dbReference type="InterPro" id="IPR050302">
    <property type="entry name" value="Rab_GAP_TBC_domain"/>
</dbReference>
<gene>
    <name evidence="3" type="ORF">Ae201684_014623</name>
</gene>
<feature type="compositionally biased region" description="Basic residues" evidence="1">
    <location>
        <begin position="689"/>
        <end position="701"/>
    </location>
</feature>
<feature type="region of interest" description="Disordered" evidence="1">
    <location>
        <begin position="685"/>
        <end position="706"/>
    </location>
</feature>
<accession>A0A6G0WJH5</accession>
<feature type="domain" description="Rab-GAP TBC" evidence="2">
    <location>
        <begin position="295"/>
        <end position="473"/>
    </location>
</feature>
<organism evidence="3 4">
    <name type="scientific">Aphanomyces euteiches</name>
    <dbReference type="NCBI Taxonomy" id="100861"/>
    <lineage>
        <taxon>Eukaryota</taxon>
        <taxon>Sar</taxon>
        <taxon>Stramenopiles</taxon>
        <taxon>Oomycota</taxon>
        <taxon>Saprolegniomycetes</taxon>
        <taxon>Saprolegniales</taxon>
        <taxon>Verrucalvaceae</taxon>
        <taxon>Aphanomyces</taxon>
    </lineage>
</organism>
<dbReference type="AlphaFoldDB" id="A0A6G0WJH5"/>
<sequence>MLHQFQQVYQSKAEDDQVLADQVAIFLQNEDGLVPREDLVWIWELLVVSWELMRRPSVDGGADTPLGRQSSAVREVLLPFSSIHSEMLHGLPSVCNVILDVCFDTHTAQKVLSVLLEHLLPEYDVASMDEFHIDWKIAETTLARYDPLLTRHLSDHNVSIEILCSQWFFSLFADSMPNKAAVQIYTWVLVAARTSTSKKHLNHLISTALAVLFYLSDVVLSAHDASTIVTLVDHFCHHVLGTDDEILAIFLGWCRALHDAMDDTFDSIRMEMQLEESTLPRRIFVGWRSPPKPRDLSAISRETAWPRYLSLHNKANASYASYLNQSIDDDLQAAIDMDIPRTTNAVREHHDALRRGLVAFAVRNPSIGYCQGMNEIYGVLLRFLDEETAFAALVFLVEDVFPGYHRPDLLGLHMDCSVVETLLRQNDPHLLHHLHSLGLNMEVLCTNWFMASFVTTTPACFHLRILDMLLESGTSRVVVVAVVAIVLNLSPLLTTQIEIGGVVNQIKQFLANLDPNPSAFLSVVRTLFRQFSQDELDAMRRYYTAATEGTSLPKADSNKAPSSGIFKRRFFPGSPSKAIKDTTKKLPSFLMRKRHIPKDIRDESKLNSHLDKTMQLLEDETIDATEYAHIKEQIVSTWSATTHTPLHAQSRVDLLKARVIPPRQTKQPSIVSRQTAKARASLNALSAKWRQRSPARSKKPTSPHGLRLSEIASSYYGGDLNLGGGGVARKSELRAKTLFK</sequence>
<dbReference type="PANTHER" id="PTHR47219:SF20">
    <property type="entry name" value="TBC1 DOMAIN FAMILY MEMBER 2B"/>
    <property type="match status" value="1"/>
</dbReference>
<dbReference type="Gene3D" id="1.10.8.270">
    <property type="entry name" value="putative rabgap domain of human tbc1 domain family member 14 like domains"/>
    <property type="match status" value="1"/>
</dbReference>
<protein>
    <recommendedName>
        <fullName evidence="2">Rab-GAP TBC domain-containing protein</fullName>
    </recommendedName>
</protein>
<dbReference type="GO" id="GO:0005096">
    <property type="term" value="F:GTPase activator activity"/>
    <property type="evidence" value="ECO:0007669"/>
    <property type="project" value="TreeGrafter"/>
</dbReference>
<dbReference type="Proteomes" id="UP000481153">
    <property type="component" value="Unassembled WGS sequence"/>
</dbReference>
<dbReference type="Gene3D" id="1.10.472.80">
    <property type="entry name" value="Ypt/Rab-GAP domain of gyp1p, domain 3"/>
    <property type="match status" value="2"/>
</dbReference>
<proteinExistence type="predicted"/>
<name>A0A6G0WJH5_9STRA</name>
<evidence type="ECO:0000259" key="2">
    <source>
        <dbReference type="PROSITE" id="PS50086"/>
    </source>
</evidence>
<dbReference type="GO" id="GO:0031267">
    <property type="term" value="F:small GTPase binding"/>
    <property type="evidence" value="ECO:0007669"/>
    <property type="project" value="TreeGrafter"/>
</dbReference>
<dbReference type="InterPro" id="IPR000195">
    <property type="entry name" value="Rab-GAP-TBC_dom"/>
</dbReference>
<comment type="caution">
    <text evidence="3">The sequence shown here is derived from an EMBL/GenBank/DDBJ whole genome shotgun (WGS) entry which is preliminary data.</text>
</comment>
<evidence type="ECO:0000313" key="4">
    <source>
        <dbReference type="Proteomes" id="UP000481153"/>
    </source>
</evidence>
<dbReference type="SMART" id="SM00164">
    <property type="entry name" value="TBC"/>
    <property type="match status" value="1"/>
</dbReference>
<dbReference type="EMBL" id="VJMJ01000198">
    <property type="protein sequence ID" value="KAF0727364.1"/>
    <property type="molecule type" value="Genomic_DNA"/>
</dbReference>
<dbReference type="PANTHER" id="PTHR47219">
    <property type="entry name" value="RAB GTPASE-ACTIVATING PROTEIN 1-LIKE"/>
    <property type="match status" value="1"/>
</dbReference>
<evidence type="ECO:0000256" key="1">
    <source>
        <dbReference type="SAM" id="MobiDB-lite"/>
    </source>
</evidence>
<keyword evidence="4" id="KW-1185">Reference proteome</keyword>
<dbReference type="PROSITE" id="PS50086">
    <property type="entry name" value="TBC_RABGAP"/>
    <property type="match status" value="1"/>
</dbReference>
<reference evidence="3 4" key="1">
    <citation type="submission" date="2019-07" db="EMBL/GenBank/DDBJ databases">
        <title>Genomics analysis of Aphanomyces spp. identifies a new class of oomycete effector associated with host adaptation.</title>
        <authorList>
            <person name="Gaulin E."/>
        </authorList>
    </citation>
    <scope>NUCLEOTIDE SEQUENCE [LARGE SCALE GENOMIC DNA]</scope>
    <source>
        <strain evidence="3 4">ATCC 201684</strain>
    </source>
</reference>
<dbReference type="InterPro" id="IPR035969">
    <property type="entry name" value="Rab-GAP_TBC_sf"/>
</dbReference>
<dbReference type="SUPFAM" id="SSF47923">
    <property type="entry name" value="Ypt/Rab-GAP domain of gyp1p"/>
    <property type="match status" value="3"/>
</dbReference>
<dbReference type="Pfam" id="PF00566">
    <property type="entry name" value="RabGAP-TBC"/>
    <property type="match status" value="2"/>
</dbReference>
<dbReference type="VEuPathDB" id="FungiDB:AeMF1_021849"/>